<dbReference type="EMBL" id="ML178870">
    <property type="protein sequence ID" value="TFK95975.1"/>
    <property type="molecule type" value="Genomic_DNA"/>
</dbReference>
<gene>
    <name evidence="1" type="ORF">BDV98DRAFT_516658</name>
</gene>
<name>A0A5C3Q1J8_9AGAR</name>
<keyword evidence="2" id="KW-1185">Reference proteome</keyword>
<proteinExistence type="predicted"/>
<accession>A0A5C3Q1J8</accession>
<evidence type="ECO:0000313" key="2">
    <source>
        <dbReference type="Proteomes" id="UP000305067"/>
    </source>
</evidence>
<dbReference type="OrthoDB" id="2803597at2759"/>
<organism evidence="1 2">
    <name type="scientific">Pterulicium gracile</name>
    <dbReference type="NCBI Taxonomy" id="1884261"/>
    <lineage>
        <taxon>Eukaryota</taxon>
        <taxon>Fungi</taxon>
        <taxon>Dikarya</taxon>
        <taxon>Basidiomycota</taxon>
        <taxon>Agaricomycotina</taxon>
        <taxon>Agaricomycetes</taxon>
        <taxon>Agaricomycetidae</taxon>
        <taxon>Agaricales</taxon>
        <taxon>Pleurotineae</taxon>
        <taxon>Pterulaceae</taxon>
        <taxon>Pterulicium</taxon>
    </lineage>
</organism>
<evidence type="ECO:0000313" key="1">
    <source>
        <dbReference type="EMBL" id="TFK95975.1"/>
    </source>
</evidence>
<feature type="non-terminal residue" evidence="1">
    <location>
        <position position="1"/>
    </location>
</feature>
<reference evidence="1 2" key="1">
    <citation type="journal article" date="2019" name="Nat. Ecol. Evol.">
        <title>Megaphylogeny resolves global patterns of mushroom evolution.</title>
        <authorList>
            <person name="Varga T."/>
            <person name="Krizsan K."/>
            <person name="Foldi C."/>
            <person name="Dima B."/>
            <person name="Sanchez-Garcia M."/>
            <person name="Sanchez-Ramirez S."/>
            <person name="Szollosi G.J."/>
            <person name="Szarkandi J.G."/>
            <person name="Papp V."/>
            <person name="Albert L."/>
            <person name="Andreopoulos W."/>
            <person name="Angelini C."/>
            <person name="Antonin V."/>
            <person name="Barry K.W."/>
            <person name="Bougher N.L."/>
            <person name="Buchanan P."/>
            <person name="Buyck B."/>
            <person name="Bense V."/>
            <person name="Catcheside P."/>
            <person name="Chovatia M."/>
            <person name="Cooper J."/>
            <person name="Damon W."/>
            <person name="Desjardin D."/>
            <person name="Finy P."/>
            <person name="Geml J."/>
            <person name="Haridas S."/>
            <person name="Hughes K."/>
            <person name="Justo A."/>
            <person name="Karasinski D."/>
            <person name="Kautmanova I."/>
            <person name="Kiss B."/>
            <person name="Kocsube S."/>
            <person name="Kotiranta H."/>
            <person name="LaButti K.M."/>
            <person name="Lechner B.E."/>
            <person name="Liimatainen K."/>
            <person name="Lipzen A."/>
            <person name="Lukacs Z."/>
            <person name="Mihaltcheva S."/>
            <person name="Morgado L.N."/>
            <person name="Niskanen T."/>
            <person name="Noordeloos M.E."/>
            <person name="Ohm R.A."/>
            <person name="Ortiz-Santana B."/>
            <person name="Ovrebo C."/>
            <person name="Racz N."/>
            <person name="Riley R."/>
            <person name="Savchenko A."/>
            <person name="Shiryaev A."/>
            <person name="Soop K."/>
            <person name="Spirin V."/>
            <person name="Szebenyi C."/>
            <person name="Tomsovsky M."/>
            <person name="Tulloss R.E."/>
            <person name="Uehling J."/>
            <person name="Grigoriev I.V."/>
            <person name="Vagvolgyi C."/>
            <person name="Papp T."/>
            <person name="Martin F.M."/>
            <person name="Miettinen O."/>
            <person name="Hibbett D.S."/>
            <person name="Nagy L.G."/>
        </authorList>
    </citation>
    <scope>NUCLEOTIDE SEQUENCE [LARGE SCALE GENOMIC DNA]</scope>
    <source>
        <strain evidence="1 2">CBS 309.79</strain>
    </source>
</reference>
<sequence length="105" mass="11873">ALHQFRRENTQRRFGLPHLKDLGPGMLMCKEILERIVKCALFKKISSVADLEKETRWPRSAELGNEVVELALKHCSIPLPEVVPVVRATPRCCSACQNPGHIRTC</sequence>
<dbReference type="AlphaFoldDB" id="A0A5C3Q1J8"/>
<protein>
    <submittedName>
        <fullName evidence="1">Uncharacterized protein</fullName>
    </submittedName>
</protein>
<dbReference type="Proteomes" id="UP000305067">
    <property type="component" value="Unassembled WGS sequence"/>
</dbReference>